<evidence type="ECO:0000256" key="4">
    <source>
        <dbReference type="ARBA" id="ARBA00023002"/>
    </source>
</evidence>
<dbReference type="SMART" id="SM00926">
    <property type="entry name" value="Molybdop_Fe4S4"/>
    <property type="match status" value="1"/>
</dbReference>
<protein>
    <submittedName>
        <fullName evidence="8">Molybdopterin-dependent oxidoreductase</fullName>
    </submittedName>
</protein>
<organism evidence="8 9">
    <name type="scientific">Methanogenium organophilum</name>
    <dbReference type="NCBI Taxonomy" id="2199"/>
    <lineage>
        <taxon>Archaea</taxon>
        <taxon>Methanobacteriati</taxon>
        <taxon>Methanobacteriota</taxon>
        <taxon>Stenosarchaea group</taxon>
        <taxon>Methanomicrobia</taxon>
        <taxon>Methanomicrobiales</taxon>
        <taxon>Methanomicrobiaceae</taxon>
        <taxon>Methanogenium</taxon>
    </lineage>
</organism>
<dbReference type="GO" id="GO:0022904">
    <property type="term" value="P:respiratory electron transport chain"/>
    <property type="evidence" value="ECO:0007669"/>
    <property type="project" value="TreeGrafter"/>
</dbReference>
<evidence type="ECO:0000259" key="7">
    <source>
        <dbReference type="PROSITE" id="PS51669"/>
    </source>
</evidence>
<keyword evidence="9" id="KW-1185">Reference proteome</keyword>
<dbReference type="PANTHER" id="PTHR43105:SF14">
    <property type="entry name" value="FORMATE DEHYDROGENASE H"/>
    <property type="match status" value="1"/>
</dbReference>
<keyword evidence="4" id="KW-0560">Oxidoreductase</keyword>
<dbReference type="Gene3D" id="2.40.40.20">
    <property type="match status" value="1"/>
</dbReference>
<reference evidence="8" key="1">
    <citation type="submission" date="2022-11" db="EMBL/GenBank/DDBJ databases">
        <title>Complete genome sequence of Methanogenium organophilum DSM 3596.</title>
        <authorList>
            <person name="Chen S.-C."/>
            <person name="Lai S.-J."/>
            <person name="You Y.-T."/>
        </authorList>
    </citation>
    <scope>NUCLEOTIDE SEQUENCE</scope>
    <source>
        <strain evidence="8">DSM 3596</strain>
    </source>
</reference>
<evidence type="ECO:0000256" key="1">
    <source>
        <dbReference type="ARBA" id="ARBA00010312"/>
    </source>
</evidence>
<dbReference type="PANTHER" id="PTHR43105">
    <property type="entry name" value="RESPIRATORY NITRATE REDUCTASE"/>
    <property type="match status" value="1"/>
</dbReference>
<name>A0A9X9S6V8_METOG</name>
<keyword evidence="6" id="KW-0411">Iron-sulfur</keyword>
<proteinExistence type="inferred from homology"/>
<dbReference type="EMBL" id="CP113361">
    <property type="protein sequence ID" value="WAI01955.1"/>
    <property type="molecule type" value="Genomic_DNA"/>
</dbReference>
<dbReference type="GO" id="GO:0003954">
    <property type="term" value="F:NADH dehydrogenase activity"/>
    <property type="evidence" value="ECO:0007669"/>
    <property type="project" value="TreeGrafter"/>
</dbReference>
<evidence type="ECO:0000256" key="5">
    <source>
        <dbReference type="ARBA" id="ARBA00023004"/>
    </source>
</evidence>
<dbReference type="Gene3D" id="3.40.228.10">
    <property type="entry name" value="Dimethylsulfoxide Reductase, domain 2"/>
    <property type="match status" value="1"/>
</dbReference>
<keyword evidence="5" id="KW-0408">Iron</keyword>
<gene>
    <name evidence="8" type="ORF">OU421_03540</name>
</gene>
<dbReference type="GO" id="GO:0046872">
    <property type="term" value="F:metal ion binding"/>
    <property type="evidence" value="ECO:0007669"/>
    <property type="project" value="UniProtKB-KW"/>
</dbReference>
<dbReference type="Pfam" id="PF01568">
    <property type="entry name" value="Molydop_binding"/>
    <property type="match status" value="1"/>
</dbReference>
<dbReference type="Gene3D" id="3.30.200.210">
    <property type="match status" value="1"/>
</dbReference>
<dbReference type="Gene3D" id="3.40.50.740">
    <property type="match status" value="1"/>
</dbReference>
<dbReference type="InterPro" id="IPR006656">
    <property type="entry name" value="Mopterin_OxRdtase"/>
</dbReference>
<dbReference type="AlphaFoldDB" id="A0A9X9S6V8"/>
<dbReference type="PROSITE" id="PS00551">
    <property type="entry name" value="MOLYBDOPTERIN_PROK_1"/>
    <property type="match status" value="1"/>
</dbReference>
<dbReference type="InterPro" id="IPR006657">
    <property type="entry name" value="MoPterin_dinucl-bd_dom"/>
</dbReference>
<dbReference type="GO" id="GO:0051539">
    <property type="term" value="F:4 iron, 4 sulfur cluster binding"/>
    <property type="evidence" value="ECO:0007669"/>
    <property type="project" value="UniProtKB-KW"/>
</dbReference>
<dbReference type="KEGG" id="mou:OU421_03540"/>
<comment type="similarity">
    <text evidence="1">Belongs to the prokaryotic molybdopterin-containing oxidoreductase family.</text>
</comment>
<dbReference type="GO" id="GO:0043546">
    <property type="term" value="F:molybdopterin cofactor binding"/>
    <property type="evidence" value="ECO:0007669"/>
    <property type="project" value="InterPro"/>
</dbReference>
<dbReference type="InterPro" id="IPR050123">
    <property type="entry name" value="Prok_molybdopt-oxidoreductase"/>
</dbReference>
<dbReference type="GeneID" id="76834144"/>
<keyword evidence="2" id="KW-0004">4Fe-4S</keyword>
<dbReference type="Proteomes" id="UP001163096">
    <property type="component" value="Chromosome"/>
</dbReference>
<keyword evidence="3" id="KW-0479">Metal-binding</keyword>
<feature type="domain" description="4Fe-4S Mo/W bis-MGD-type" evidence="7">
    <location>
        <begin position="3"/>
        <end position="59"/>
    </location>
</feature>
<sequence length="526" mass="55485">MKFRYSSTICPFCSTGCSFNIAVRDGAVVASGPYHRSPVNDGKTCPKGHYAYEMISGNERIYSPLIRKNGALTECSWEEALAYATKKLAEYAGPEIGIVASGHTTNEDIYALKCLADIMGSDNFTSPAAVGIDAAAGSIADIADADCIVVVGNLALSHPLIARRVANAKDRGAKVTVVDTYLSPTARLADEFIQATPGSECKAVKEAAKFIEGENAYVLFGISAGDAEASIAAAALNVAEDKGVAFFAFPAQSNGRGALDIGAFTPIERVLADKTIKAWYIMGEEMGAVEADFVVVQDAFMTVTAQYADVVLPAAVFAETEGTATNAERRVQRLHQATEPAEGTKPHWRIVADVASGLGTDLEYETSEEVFTDIAANVKGYDGLTYAALEKDGFLIAPRKASVSAGPEPASVKTSDEFPIVLSMTPTIWHGFGSAGTYSKNCPTLVQESPGIWIGINPDDAKEKGLQNGTKVTVSSNIGELTAAVKVMNSVAVRTAIIPAMRMKDICACAVTGGRKTCAVRIEEVA</sequence>
<evidence type="ECO:0000256" key="2">
    <source>
        <dbReference type="ARBA" id="ARBA00022485"/>
    </source>
</evidence>
<evidence type="ECO:0000256" key="3">
    <source>
        <dbReference type="ARBA" id="ARBA00022723"/>
    </source>
</evidence>
<dbReference type="SUPFAM" id="SSF53706">
    <property type="entry name" value="Formate dehydrogenase/DMSO reductase, domains 1-3"/>
    <property type="match status" value="1"/>
</dbReference>
<dbReference type="Pfam" id="PF00384">
    <property type="entry name" value="Molybdopterin"/>
    <property type="match status" value="1"/>
</dbReference>
<dbReference type="InterPro" id="IPR006963">
    <property type="entry name" value="Mopterin_OxRdtase_4Fe-4S_dom"/>
</dbReference>
<evidence type="ECO:0000313" key="8">
    <source>
        <dbReference type="EMBL" id="WAI01955.1"/>
    </source>
</evidence>
<evidence type="ECO:0000313" key="9">
    <source>
        <dbReference type="Proteomes" id="UP001163096"/>
    </source>
</evidence>
<dbReference type="SUPFAM" id="SSF50692">
    <property type="entry name" value="ADC-like"/>
    <property type="match status" value="1"/>
</dbReference>
<dbReference type="PROSITE" id="PS51669">
    <property type="entry name" value="4FE4S_MOW_BIS_MGD"/>
    <property type="match status" value="1"/>
</dbReference>
<dbReference type="InterPro" id="IPR009010">
    <property type="entry name" value="Asp_de-COase-like_dom_sf"/>
</dbReference>
<evidence type="ECO:0000256" key="6">
    <source>
        <dbReference type="ARBA" id="ARBA00023014"/>
    </source>
</evidence>
<dbReference type="GO" id="GO:0016020">
    <property type="term" value="C:membrane"/>
    <property type="evidence" value="ECO:0007669"/>
    <property type="project" value="TreeGrafter"/>
</dbReference>
<dbReference type="Pfam" id="PF04879">
    <property type="entry name" value="Molybdop_Fe4S4"/>
    <property type="match status" value="1"/>
</dbReference>
<dbReference type="InterPro" id="IPR027467">
    <property type="entry name" value="MopterinOxRdtase_cofactor_BS"/>
</dbReference>
<dbReference type="RefSeq" id="WP_268187233.1">
    <property type="nucleotide sequence ID" value="NZ_CP113361.1"/>
</dbReference>
<accession>A0A9X9S6V8</accession>